<dbReference type="EMBL" id="BJCK01000086">
    <property type="protein sequence ID" value="GCL60481.1"/>
    <property type="molecule type" value="Genomic_DNA"/>
</dbReference>
<gene>
    <name evidence="1" type="ORF">NIES3807_36660</name>
</gene>
<organism evidence="1 2">
    <name type="scientific">Microcystis aeruginosa NIES-3807</name>
    <dbReference type="NCBI Taxonomy" id="2517785"/>
    <lineage>
        <taxon>Bacteria</taxon>
        <taxon>Bacillati</taxon>
        <taxon>Cyanobacteriota</taxon>
        <taxon>Cyanophyceae</taxon>
        <taxon>Oscillatoriophycideae</taxon>
        <taxon>Chroococcales</taxon>
        <taxon>Microcystaceae</taxon>
        <taxon>Microcystis</taxon>
    </lineage>
</organism>
<sequence>MSINENPIEIRLTPRFQKDLKILAKRYRSIRQDL</sequence>
<protein>
    <submittedName>
        <fullName evidence="1">Uncharacterized protein</fullName>
    </submittedName>
</protein>
<dbReference type="AlphaFoldDB" id="A0AAD3B3H4"/>
<accession>A0AAD3B3H4</accession>
<reference evidence="1 2" key="1">
    <citation type="submission" date="2019-02" db="EMBL/GenBank/DDBJ databases">
        <title>Draft genome sequence of Arthrospira platensis NIES-3807.</title>
        <authorList>
            <person name="Yamaguchi H."/>
            <person name="Suzuki S."/>
            <person name="Kawachi M."/>
        </authorList>
    </citation>
    <scope>NUCLEOTIDE SEQUENCE [LARGE SCALE GENOMIC DNA]</scope>
    <source>
        <strain evidence="1 2">NIES-3807</strain>
    </source>
</reference>
<proteinExistence type="predicted"/>
<comment type="caution">
    <text evidence="1">The sequence shown here is derived from an EMBL/GenBank/DDBJ whole genome shotgun (WGS) entry which is preliminary data.</text>
</comment>
<name>A0AAD3B3H4_MICAE</name>
<evidence type="ECO:0000313" key="2">
    <source>
        <dbReference type="Proteomes" id="UP000441080"/>
    </source>
</evidence>
<evidence type="ECO:0000313" key="1">
    <source>
        <dbReference type="EMBL" id="GCL60481.1"/>
    </source>
</evidence>
<dbReference type="Proteomes" id="UP000441080">
    <property type="component" value="Unassembled WGS sequence"/>
</dbReference>